<evidence type="ECO:0000256" key="2">
    <source>
        <dbReference type="ARBA" id="ARBA00008806"/>
    </source>
</evidence>
<dbReference type="Proteomes" id="UP001595685">
    <property type="component" value="Unassembled WGS sequence"/>
</dbReference>
<evidence type="ECO:0000256" key="4">
    <source>
        <dbReference type="ARBA" id="ARBA00022692"/>
    </source>
</evidence>
<dbReference type="InterPro" id="IPR051539">
    <property type="entry name" value="T4SS-coupling_protein"/>
</dbReference>
<dbReference type="EMBL" id="JBHRWW010000006">
    <property type="protein sequence ID" value="MFC3688914.1"/>
    <property type="molecule type" value="Genomic_DNA"/>
</dbReference>
<evidence type="ECO:0000256" key="6">
    <source>
        <dbReference type="ARBA" id="ARBA00023136"/>
    </source>
</evidence>
<feature type="transmembrane region" description="Helical" evidence="8">
    <location>
        <begin position="74"/>
        <end position="95"/>
    </location>
</feature>
<evidence type="ECO:0000256" key="3">
    <source>
        <dbReference type="ARBA" id="ARBA00022475"/>
    </source>
</evidence>
<sequence length="624" mass="65067">MSASTKRSSTASSGDVVLVWAGVGTAALVTGVVAGSAHLGHRLDGTGTVLPRNPFALLFGVVGGTVPWPQSATHVAAALTALIVVLGVLGSVLWWKHRHHTVGVDRAAPHLARGSSLRPMSRQGATATATRLGVPTPKGASPGLPIGTSLAGQPLFSSWEDNAVDIWGPRTGKTTARAIPAVLAAPGAVLATSNKRDLVDATRGPRADAGPVWVFDPQGIVDEPTTGPGAWWWNPLTYVTDEVKASILADLIASASREPGARTDAFFDSAARELLAGLLLAAAVDSRPLTQVYLWLTDPSEDEPVDLLKAAGYPLPAAAVAGVVNAPEKQRGGVYGTAQQLVSFMTNREAMRWVTRGSTTPGNAFGGAAVGARTEFSPAAFVRDGGTLYSLSKEGRGSAGPLVTALTVAVTEAAEQLAKQSPGGRLPVPMVAVLDEAANVCRWRELPNLYSHYGSRGIVMMTILQSWSQGVEVWGRDGMRKLWSAANVRVYGGGVSEVDFLSELSQLVGDYDLRQLSTSYGGKGGRSTSRSTRRERVLEVSELGSLPRGRALLIASGVPPTLVKTAPWMTGPRAGEVRASIAAHDPTAAQPAVHRIAETVREPIPPTVSGADPVLPAPVTTVDS</sequence>
<accession>A0ABV7WGH4</accession>
<dbReference type="InterPro" id="IPR032689">
    <property type="entry name" value="TraG-D_C"/>
</dbReference>
<comment type="similarity">
    <text evidence="2">Belongs to the VirD4/TraG family.</text>
</comment>
<comment type="caution">
    <text evidence="10">The sequence shown here is derived from an EMBL/GenBank/DDBJ whole genome shotgun (WGS) entry which is preliminary data.</text>
</comment>
<feature type="region of interest" description="Disordered" evidence="7">
    <location>
        <begin position="603"/>
        <end position="624"/>
    </location>
</feature>
<name>A0ABV7WGH4_9MICO</name>
<dbReference type="PANTHER" id="PTHR37937:SF1">
    <property type="entry name" value="CONJUGATIVE TRANSFER: DNA TRANSPORT"/>
    <property type="match status" value="1"/>
</dbReference>
<gene>
    <name evidence="10" type="ORF">ACFOLH_11225</name>
</gene>
<evidence type="ECO:0000313" key="10">
    <source>
        <dbReference type="EMBL" id="MFC3688914.1"/>
    </source>
</evidence>
<keyword evidence="4 8" id="KW-0812">Transmembrane</keyword>
<evidence type="ECO:0000256" key="5">
    <source>
        <dbReference type="ARBA" id="ARBA00022989"/>
    </source>
</evidence>
<feature type="domain" description="TraD/TraG TraM recognition site" evidence="9">
    <location>
        <begin position="429"/>
        <end position="548"/>
    </location>
</feature>
<proteinExistence type="inferred from homology"/>
<feature type="transmembrane region" description="Helical" evidence="8">
    <location>
        <begin position="49"/>
        <end position="68"/>
    </location>
</feature>
<evidence type="ECO:0000313" key="11">
    <source>
        <dbReference type="Proteomes" id="UP001595685"/>
    </source>
</evidence>
<comment type="subcellular location">
    <subcellularLocation>
        <location evidence="1">Cell membrane</location>
        <topology evidence="1">Multi-pass membrane protein</topology>
    </subcellularLocation>
</comment>
<organism evidence="10 11">
    <name type="scientific">Aquipuribacter hungaricus</name>
    <dbReference type="NCBI Taxonomy" id="545624"/>
    <lineage>
        <taxon>Bacteria</taxon>
        <taxon>Bacillati</taxon>
        <taxon>Actinomycetota</taxon>
        <taxon>Actinomycetes</taxon>
        <taxon>Micrococcales</taxon>
        <taxon>Intrasporangiaceae</taxon>
        <taxon>Aquipuribacter</taxon>
    </lineage>
</organism>
<dbReference type="SUPFAM" id="SSF52540">
    <property type="entry name" value="P-loop containing nucleoside triphosphate hydrolases"/>
    <property type="match status" value="1"/>
</dbReference>
<dbReference type="InterPro" id="IPR027417">
    <property type="entry name" value="P-loop_NTPase"/>
</dbReference>
<keyword evidence="3" id="KW-1003">Cell membrane</keyword>
<dbReference type="RefSeq" id="WP_340288209.1">
    <property type="nucleotide sequence ID" value="NZ_JBBEOI010000001.1"/>
</dbReference>
<keyword evidence="5 8" id="KW-1133">Transmembrane helix</keyword>
<keyword evidence="6 8" id="KW-0472">Membrane</keyword>
<dbReference type="Pfam" id="PF12696">
    <property type="entry name" value="TraG-D_C"/>
    <property type="match status" value="1"/>
</dbReference>
<evidence type="ECO:0000256" key="1">
    <source>
        <dbReference type="ARBA" id="ARBA00004651"/>
    </source>
</evidence>
<dbReference type="CDD" id="cd01127">
    <property type="entry name" value="TrwB_TraG_TraD_VirD4"/>
    <property type="match status" value="1"/>
</dbReference>
<keyword evidence="11" id="KW-1185">Reference proteome</keyword>
<dbReference type="InterPro" id="IPR003688">
    <property type="entry name" value="TraG/VirD4"/>
</dbReference>
<dbReference type="Gene3D" id="3.40.50.300">
    <property type="entry name" value="P-loop containing nucleotide triphosphate hydrolases"/>
    <property type="match status" value="1"/>
</dbReference>
<feature type="region of interest" description="Disordered" evidence="7">
    <location>
        <begin position="115"/>
        <end position="140"/>
    </location>
</feature>
<dbReference type="Pfam" id="PF02534">
    <property type="entry name" value="T4SS-DNA_transf"/>
    <property type="match status" value="1"/>
</dbReference>
<dbReference type="PANTHER" id="PTHR37937">
    <property type="entry name" value="CONJUGATIVE TRANSFER: DNA TRANSPORT"/>
    <property type="match status" value="1"/>
</dbReference>
<feature type="transmembrane region" description="Helical" evidence="8">
    <location>
        <begin position="17"/>
        <end position="37"/>
    </location>
</feature>
<evidence type="ECO:0000259" key="9">
    <source>
        <dbReference type="Pfam" id="PF12696"/>
    </source>
</evidence>
<protein>
    <submittedName>
        <fullName evidence="10">Type IV secretory system conjugative DNA transfer family protein</fullName>
    </submittedName>
</protein>
<evidence type="ECO:0000256" key="8">
    <source>
        <dbReference type="SAM" id="Phobius"/>
    </source>
</evidence>
<reference evidence="11" key="1">
    <citation type="journal article" date="2019" name="Int. J. Syst. Evol. Microbiol.">
        <title>The Global Catalogue of Microorganisms (GCM) 10K type strain sequencing project: providing services to taxonomists for standard genome sequencing and annotation.</title>
        <authorList>
            <consortium name="The Broad Institute Genomics Platform"/>
            <consortium name="The Broad Institute Genome Sequencing Center for Infectious Disease"/>
            <person name="Wu L."/>
            <person name="Ma J."/>
        </authorList>
    </citation>
    <scope>NUCLEOTIDE SEQUENCE [LARGE SCALE GENOMIC DNA]</scope>
    <source>
        <strain evidence="11">NCAIM B.02333</strain>
    </source>
</reference>
<evidence type="ECO:0000256" key="7">
    <source>
        <dbReference type="SAM" id="MobiDB-lite"/>
    </source>
</evidence>